<gene>
    <name evidence="3" type="ORF">H9751_01200</name>
</gene>
<feature type="region of interest" description="Disordered" evidence="1">
    <location>
        <begin position="25"/>
        <end position="77"/>
    </location>
</feature>
<feature type="compositionally biased region" description="Acidic residues" evidence="1">
    <location>
        <begin position="59"/>
        <end position="69"/>
    </location>
</feature>
<sequence length="242" mass="25764">MTDFKKLRLALIAGLAVPALALTACSSDDSDSDSSSSDSSNGSDSSDSDGEDSGSASDVELEGAPDDFELTAPGSKLSLGDDAYVVTQRGSGEDDDETYPIQYWKVTAQEITDVPKEDIELSSDADEVEKFLCVNYDIEFLGASDGSNPETSHIVKEPYMRAVDDNGNGANTILMSSGADCGIHSSDELPSGQDELQEGKVYKDAALSYETNDGSGITPTGLEFRFEADLEDLENADSIYWN</sequence>
<keyword evidence="2" id="KW-0732">Signal</keyword>
<evidence type="ECO:0000313" key="4">
    <source>
        <dbReference type="Proteomes" id="UP000823858"/>
    </source>
</evidence>
<proteinExistence type="predicted"/>
<accession>A0A9D2QDJ5</accession>
<protein>
    <recommendedName>
        <fullName evidence="5">Secreted protein</fullName>
    </recommendedName>
</protein>
<evidence type="ECO:0008006" key="5">
    <source>
        <dbReference type="Google" id="ProtNLM"/>
    </source>
</evidence>
<feature type="signal peptide" evidence="2">
    <location>
        <begin position="1"/>
        <end position="21"/>
    </location>
</feature>
<dbReference type="EMBL" id="DWVP01000001">
    <property type="protein sequence ID" value="HJC84173.1"/>
    <property type="molecule type" value="Genomic_DNA"/>
</dbReference>
<evidence type="ECO:0000313" key="3">
    <source>
        <dbReference type="EMBL" id="HJC84173.1"/>
    </source>
</evidence>
<reference evidence="3" key="2">
    <citation type="submission" date="2021-04" db="EMBL/GenBank/DDBJ databases">
        <authorList>
            <person name="Gilroy R."/>
        </authorList>
    </citation>
    <scope>NUCLEOTIDE SEQUENCE</scope>
    <source>
        <strain evidence="3">ChiHjej13B12-4958</strain>
    </source>
</reference>
<evidence type="ECO:0000256" key="1">
    <source>
        <dbReference type="SAM" id="MobiDB-lite"/>
    </source>
</evidence>
<feature type="chain" id="PRO_5039306217" description="Secreted protein" evidence="2">
    <location>
        <begin position="22"/>
        <end position="242"/>
    </location>
</feature>
<dbReference type="Proteomes" id="UP000823858">
    <property type="component" value="Unassembled WGS sequence"/>
</dbReference>
<feature type="compositionally biased region" description="Low complexity" evidence="1">
    <location>
        <begin position="33"/>
        <end position="45"/>
    </location>
</feature>
<dbReference type="AlphaFoldDB" id="A0A9D2QDJ5"/>
<reference evidence="3" key="1">
    <citation type="journal article" date="2021" name="PeerJ">
        <title>Extensive microbial diversity within the chicken gut microbiome revealed by metagenomics and culture.</title>
        <authorList>
            <person name="Gilroy R."/>
            <person name="Ravi A."/>
            <person name="Getino M."/>
            <person name="Pursley I."/>
            <person name="Horton D.L."/>
            <person name="Alikhan N.F."/>
            <person name="Baker D."/>
            <person name="Gharbi K."/>
            <person name="Hall N."/>
            <person name="Watson M."/>
            <person name="Adriaenssens E.M."/>
            <person name="Foster-Nyarko E."/>
            <person name="Jarju S."/>
            <person name="Secka A."/>
            <person name="Antonio M."/>
            <person name="Oren A."/>
            <person name="Chaudhuri R.R."/>
            <person name="La Ragione R."/>
            <person name="Hildebrand F."/>
            <person name="Pallen M.J."/>
        </authorList>
    </citation>
    <scope>NUCLEOTIDE SEQUENCE</scope>
    <source>
        <strain evidence="3">ChiHjej13B12-4958</strain>
    </source>
</reference>
<comment type="caution">
    <text evidence="3">The sequence shown here is derived from an EMBL/GenBank/DDBJ whole genome shotgun (WGS) entry which is preliminary data.</text>
</comment>
<dbReference type="PROSITE" id="PS51257">
    <property type="entry name" value="PROKAR_LIPOPROTEIN"/>
    <property type="match status" value="1"/>
</dbReference>
<evidence type="ECO:0000256" key="2">
    <source>
        <dbReference type="SAM" id="SignalP"/>
    </source>
</evidence>
<name>A0A9D2QDJ5_9CORY</name>
<organism evidence="3 4">
    <name type="scientific">Candidatus Corynebacterium faecigallinarum</name>
    <dbReference type="NCBI Taxonomy" id="2838528"/>
    <lineage>
        <taxon>Bacteria</taxon>
        <taxon>Bacillati</taxon>
        <taxon>Actinomycetota</taxon>
        <taxon>Actinomycetes</taxon>
        <taxon>Mycobacteriales</taxon>
        <taxon>Corynebacteriaceae</taxon>
        <taxon>Corynebacterium</taxon>
    </lineage>
</organism>